<keyword evidence="8" id="KW-1185">Reference proteome</keyword>
<dbReference type="GO" id="GO:0005524">
    <property type="term" value="F:ATP binding"/>
    <property type="evidence" value="ECO:0007669"/>
    <property type="project" value="UniProtKB-KW"/>
</dbReference>
<keyword evidence="5" id="KW-0472">Membrane</keyword>
<evidence type="ECO:0000256" key="1">
    <source>
        <dbReference type="ARBA" id="ARBA00022741"/>
    </source>
</evidence>
<keyword evidence="1" id="KW-0547">Nucleotide-binding</keyword>
<feature type="compositionally biased region" description="Polar residues" evidence="4">
    <location>
        <begin position="9"/>
        <end position="33"/>
    </location>
</feature>
<dbReference type="Proteomes" id="UP000283269">
    <property type="component" value="Unassembled WGS sequence"/>
</dbReference>
<protein>
    <recommendedName>
        <fullName evidence="6">ABC transporter domain-containing protein</fullName>
    </recommendedName>
</protein>
<evidence type="ECO:0000256" key="5">
    <source>
        <dbReference type="SAM" id="Phobius"/>
    </source>
</evidence>
<proteinExistence type="inferred from homology"/>
<feature type="region of interest" description="Disordered" evidence="4">
    <location>
        <begin position="1"/>
        <end position="68"/>
    </location>
</feature>
<evidence type="ECO:0000313" key="7">
    <source>
        <dbReference type="EMBL" id="PPQ91362.1"/>
    </source>
</evidence>
<name>A0A409XKS1_PSICY</name>
<dbReference type="InterPro" id="IPR027417">
    <property type="entry name" value="P-loop_NTPase"/>
</dbReference>
<comment type="similarity">
    <text evidence="3">Belongs to the ABC transporter superfamily. ABCB family. Heavy Metal importer (TC 3.A.1.210) subfamily.</text>
</comment>
<evidence type="ECO:0000259" key="6">
    <source>
        <dbReference type="PROSITE" id="PS50893"/>
    </source>
</evidence>
<dbReference type="InterPro" id="IPR039421">
    <property type="entry name" value="Type_1_exporter"/>
</dbReference>
<dbReference type="Pfam" id="PF00005">
    <property type="entry name" value="ABC_tran"/>
    <property type="match status" value="1"/>
</dbReference>
<feature type="compositionally biased region" description="Polar residues" evidence="4">
    <location>
        <begin position="47"/>
        <end position="68"/>
    </location>
</feature>
<dbReference type="SMART" id="SM00382">
    <property type="entry name" value="AAA"/>
    <property type="match status" value="1"/>
</dbReference>
<dbReference type="PANTHER" id="PTHR24221:SF654">
    <property type="entry name" value="ATP-BINDING CASSETTE SUB-FAMILY B MEMBER 6"/>
    <property type="match status" value="1"/>
</dbReference>
<sequence length="753" mass="83838">MSLKDYDTSTDIDISQNTSDVDPSQHLLTTSNSDRPKDANGVDLSEENTMSTKGAVNSGNSGHSQDTSCVNLPKPRIRFTTWGIFDIVYEVSGPIFPSFLSPSSLGAYQESFPSFLRLLKDLWGLCKWRCVHYYACMLWLALAPSVSLYFASLIILNVEILLQENDFGGIVNEALKENLRYQIVGWLLCGLLAVHARRTSYEARATIGIYLRAYFIPKLAEASLKLDRSTLNESHGSFPNSTAFGDFAPGWEPIENIFHHIRHVLVVVFEIISMTVIIYRFNEPFDAFAMSCLMTLFFIATLLAPRNGAGGGTFAYWTENKHYHRMHTLFSSVFNYEYRPYLFRDGLVDYFLEEYRRASSALGIVKSDMYVLAFRLPVPWYWDIASSLVTEYPMELSAVFILWASSSSIISTIIIFQYAMSTIHGSIQGLAGAAQTGPVILNSMDRVKRLYRLLDEPLTNGGSVIYPTSETSTGASIEIRKVSYKYSSEGHLAVDDVSLSIKSGQLVVITGVNGSGKSTLVKLISGLIQPTSGGIVVDNNSLQLYDGNKFREAIVFLEQNEFIYNAFSLRENLLLGIPNGPRLAIKEKDLDEAALQGGSLDLIKRHGYNTVLRSESLPHNSAWGNPGEAAMAVYRKKGPKVNIIPISNGEHQRFIASRAFLRLKHGNIKLIILDEPTNALDTIAEAKVFENFRNIAQRNGQTMIIVSHRLVTVAKHADLIVCMNKGRIAEKGTHQDLVASRGQYASLYNAQVL</sequence>
<feature type="transmembrane region" description="Helical" evidence="5">
    <location>
        <begin position="178"/>
        <end position="196"/>
    </location>
</feature>
<keyword evidence="5" id="KW-0812">Transmembrane</keyword>
<dbReference type="GO" id="GO:0042626">
    <property type="term" value="F:ATPase-coupled transmembrane transporter activity"/>
    <property type="evidence" value="ECO:0007669"/>
    <property type="project" value="TreeGrafter"/>
</dbReference>
<dbReference type="InParanoid" id="A0A409XKS1"/>
<dbReference type="SUPFAM" id="SSF52540">
    <property type="entry name" value="P-loop containing nucleoside triphosphate hydrolases"/>
    <property type="match status" value="1"/>
</dbReference>
<evidence type="ECO:0000313" key="8">
    <source>
        <dbReference type="Proteomes" id="UP000283269"/>
    </source>
</evidence>
<feature type="transmembrane region" description="Helical" evidence="5">
    <location>
        <begin position="137"/>
        <end position="158"/>
    </location>
</feature>
<dbReference type="InterPro" id="IPR003593">
    <property type="entry name" value="AAA+_ATPase"/>
</dbReference>
<accession>A0A409XKS1</accession>
<dbReference type="PROSITE" id="PS50893">
    <property type="entry name" value="ABC_TRANSPORTER_2"/>
    <property type="match status" value="1"/>
</dbReference>
<dbReference type="OrthoDB" id="6500128at2759"/>
<dbReference type="PANTHER" id="PTHR24221">
    <property type="entry name" value="ATP-BINDING CASSETTE SUB-FAMILY B"/>
    <property type="match status" value="1"/>
</dbReference>
<evidence type="ECO:0000256" key="2">
    <source>
        <dbReference type="ARBA" id="ARBA00022840"/>
    </source>
</evidence>
<keyword evidence="5" id="KW-1133">Transmembrane helix</keyword>
<comment type="caution">
    <text evidence="7">The sequence shown here is derived from an EMBL/GenBank/DDBJ whole genome shotgun (WGS) entry which is preliminary data.</text>
</comment>
<organism evidence="7 8">
    <name type="scientific">Psilocybe cyanescens</name>
    <dbReference type="NCBI Taxonomy" id="93625"/>
    <lineage>
        <taxon>Eukaryota</taxon>
        <taxon>Fungi</taxon>
        <taxon>Dikarya</taxon>
        <taxon>Basidiomycota</taxon>
        <taxon>Agaricomycotina</taxon>
        <taxon>Agaricomycetes</taxon>
        <taxon>Agaricomycetidae</taxon>
        <taxon>Agaricales</taxon>
        <taxon>Agaricineae</taxon>
        <taxon>Strophariaceae</taxon>
        <taxon>Psilocybe</taxon>
    </lineage>
</organism>
<dbReference type="Gene3D" id="3.40.50.300">
    <property type="entry name" value="P-loop containing nucleotide triphosphate hydrolases"/>
    <property type="match status" value="1"/>
</dbReference>
<evidence type="ECO:0000256" key="3">
    <source>
        <dbReference type="ARBA" id="ARBA00024363"/>
    </source>
</evidence>
<dbReference type="AlphaFoldDB" id="A0A409XKS1"/>
<keyword evidence="2" id="KW-0067">ATP-binding</keyword>
<feature type="transmembrane region" description="Helical" evidence="5">
    <location>
        <begin position="396"/>
        <end position="420"/>
    </location>
</feature>
<evidence type="ECO:0000256" key="4">
    <source>
        <dbReference type="SAM" id="MobiDB-lite"/>
    </source>
</evidence>
<feature type="transmembrane region" description="Helical" evidence="5">
    <location>
        <begin position="264"/>
        <end position="281"/>
    </location>
</feature>
<dbReference type="InterPro" id="IPR003439">
    <property type="entry name" value="ABC_transporter-like_ATP-bd"/>
</dbReference>
<dbReference type="STRING" id="93625.A0A409XKS1"/>
<dbReference type="EMBL" id="NHYD01001360">
    <property type="protein sequence ID" value="PPQ91362.1"/>
    <property type="molecule type" value="Genomic_DNA"/>
</dbReference>
<feature type="domain" description="ABC transporter" evidence="6">
    <location>
        <begin position="477"/>
        <end position="750"/>
    </location>
</feature>
<dbReference type="GO" id="GO:0016887">
    <property type="term" value="F:ATP hydrolysis activity"/>
    <property type="evidence" value="ECO:0007669"/>
    <property type="project" value="InterPro"/>
</dbReference>
<gene>
    <name evidence="7" type="ORF">CVT25_004129</name>
</gene>
<reference evidence="7 8" key="1">
    <citation type="journal article" date="2018" name="Evol. Lett.">
        <title>Horizontal gene cluster transfer increased hallucinogenic mushroom diversity.</title>
        <authorList>
            <person name="Reynolds H.T."/>
            <person name="Vijayakumar V."/>
            <person name="Gluck-Thaler E."/>
            <person name="Korotkin H.B."/>
            <person name="Matheny P.B."/>
            <person name="Slot J.C."/>
        </authorList>
    </citation>
    <scope>NUCLEOTIDE SEQUENCE [LARGE SCALE GENOMIC DNA]</scope>
    <source>
        <strain evidence="7 8">2631</strain>
    </source>
</reference>